<dbReference type="RefSeq" id="XP_014553179.1">
    <property type="nucleotide sequence ID" value="XM_014697693.1"/>
</dbReference>
<keyword evidence="1" id="KW-0175">Coiled coil</keyword>
<feature type="coiled-coil region" evidence="1">
    <location>
        <begin position="81"/>
        <end position="129"/>
    </location>
</feature>
<dbReference type="HOGENOM" id="CLU_031560_3_1_1"/>
<sequence>MATPWPRRATWPTPLREHATSLGTFLHDVLEAIKRNGSQTVPADLARDIIRGALTLVLKTQHTPNLDTVRDALAVAQTKAKTNAEQTAQALDQIKSELKNTVDIIQLVAANIQQNASTVEEARAAAKEATQVGKATLEMAREIKNKAP</sequence>
<protein>
    <submittedName>
        <fullName evidence="2">Uncharacterized protein</fullName>
    </submittedName>
</protein>
<organism evidence="2 3">
    <name type="scientific">Bipolaris victoriae (strain FI3)</name>
    <name type="common">Victoria blight of oats agent</name>
    <name type="synonym">Cochliobolus victoriae</name>
    <dbReference type="NCBI Taxonomy" id="930091"/>
    <lineage>
        <taxon>Eukaryota</taxon>
        <taxon>Fungi</taxon>
        <taxon>Dikarya</taxon>
        <taxon>Ascomycota</taxon>
        <taxon>Pezizomycotina</taxon>
        <taxon>Dothideomycetes</taxon>
        <taxon>Pleosporomycetidae</taxon>
        <taxon>Pleosporales</taxon>
        <taxon>Pleosporineae</taxon>
        <taxon>Pleosporaceae</taxon>
        <taxon>Bipolaris</taxon>
    </lineage>
</organism>
<accession>W7EH42</accession>
<evidence type="ECO:0000313" key="2">
    <source>
        <dbReference type="EMBL" id="EUN23602.1"/>
    </source>
</evidence>
<name>W7EH42_BIPV3</name>
<dbReference type="SUPFAM" id="SSF58104">
    <property type="entry name" value="Methyl-accepting chemotaxis protein (MCP) signaling domain"/>
    <property type="match status" value="1"/>
</dbReference>
<reference evidence="2 3" key="1">
    <citation type="journal article" date="2013" name="PLoS Genet.">
        <title>Comparative genome structure, secondary metabolite, and effector coding capacity across Cochliobolus pathogens.</title>
        <authorList>
            <person name="Condon B.J."/>
            <person name="Leng Y."/>
            <person name="Wu D."/>
            <person name="Bushley K.E."/>
            <person name="Ohm R.A."/>
            <person name="Otillar R."/>
            <person name="Martin J."/>
            <person name="Schackwitz W."/>
            <person name="Grimwood J."/>
            <person name="MohdZainudin N."/>
            <person name="Xue C."/>
            <person name="Wang R."/>
            <person name="Manning V.A."/>
            <person name="Dhillon B."/>
            <person name="Tu Z.J."/>
            <person name="Steffenson B.J."/>
            <person name="Salamov A."/>
            <person name="Sun H."/>
            <person name="Lowry S."/>
            <person name="LaButti K."/>
            <person name="Han J."/>
            <person name="Copeland A."/>
            <person name="Lindquist E."/>
            <person name="Barry K."/>
            <person name="Schmutz J."/>
            <person name="Baker S.E."/>
            <person name="Ciuffetti L.M."/>
            <person name="Grigoriev I.V."/>
            <person name="Zhong S."/>
            <person name="Turgeon B.G."/>
        </authorList>
    </citation>
    <scope>NUCLEOTIDE SEQUENCE [LARGE SCALE GENOMIC DNA]</scope>
    <source>
        <strain evidence="2 3">FI3</strain>
    </source>
</reference>
<dbReference type="EMBL" id="KI968783">
    <property type="protein sequence ID" value="EUN23602.1"/>
    <property type="molecule type" value="Genomic_DNA"/>
</dbReference>
<dbReference type="GeneID" id="26254346"/>
<dbReference type="Proteomes" id="UP000054337">
    <property type="component" value="Unassembled WGS sequence"/>
</dbReference>
<evidence type="ECO:0000256" key="1">
    <source>
        <dbReference type="SAM" id="Coils"/>
    </source>
</evidence>
<dbReference type="AlphaFoldDB" id="W7EH42"/>
<keyword evidence="3" id="KW-1185">Reference proteome</keyword>
<evidence type="ECO:0000313" key="3">
    <source>
        <dbReference type="Proteomes" id="UP000054337"/>
    </source>
</evidence>
<proteinExistence type="predicted"/>
<gene>
    <name evidence="2" type="ORF">COCVIDRAFT_29556</name>
</gene>